<feature type="transmembrane region" description="Helical" evidence="9">
    <location>
        <begin position="81"/>
        <end position="101"/>
    </location>
</feature>
<dbReference type="Proteomes" id="UP000663868">
    <property type="component" value="Unassembled WGS sequence"/>
</dbReference>
<dbReference type="Proteomes" id="UP000663860">
    <property type="component" value="Unassembled WGS sequence"/>
</dbReference>
<evidence type="ECO:0000256" key="5">
    <source>
        <dbReference type="ARBA" id="ARBA00022475"/>
    </source>
</evidence>
<keyword evidence="7 9" id="KW-1133">Transmembrane helix</keyword>
<comment type="catalytic activity">
    <reaction evidence="1 9">
        <text>riboflavin(in) = riboflavin(out)</text>
        <dbReference type="Rhea" id="RHEA:35015"/>
        <dbReference type="ChEBI" id="CHEBI:57986"/>
    </reaction>
</comment>
<feature type="transmembrane region" description="Helical" evidence="9">
    <location>
        <begin position="148"/>
        <end position="166"/>
    </location>
</feature>
<accession>A0A813PS41</accession>
<feature type="transmembrane region" description="Helical" evidence="9">
    <location>
        <begin position="264"/>
        <end position="284"/>
    </location>
</feature>
<dbReference type="AlphaFoldDB" id="A0A813PS41"/>
<dbReference type="SUPFAM" id="SSF103473">
    <property type="entry name" value="MFS general substrate transporter"/>
    <property type="match status" value="1"/>
</dbReference>
<keyword evidence="8 9" id="KW-0472">Membrane</keyword>
<dbReference type="GO" id="GO:0032217">
    <property type="term" value="F:riboflavin transmembrane transporter activity"/>
    <property type="evidence" value="ECO:0007669"/>
    <property type="project" value="UniProtKB-UniRule"/>
</dbReference>
<comment type="similarity">
    <text evidence="3 9">Belongs to the riboflavin transporter family.</text>
</comment>
<gene>
    <name evidence="10" type="ORF">IZO911_LOCUS4394</name>
    <name evidence="11" type="ORF">KXQ929_LOCUS14363</name>
</gene>
<organism evidence="10 12">
    <name type="scientific">Adineta steineri</name>
    <dbReference type="NCBI Taxonomy" id="433720"/>
    <lineage>
        <taxon>Eukaryota</taxon>
        <taxon>Metazoa</taxon>
        <taxon>Spiralia</taxon>
        <taxon>Gnathifera</taxon>
        <taxon>Rotifera</taxon>
        <taxon>Eurotatoria</taxon>
        <taxon>Bdelloidea</taxon>
        <taxon>Adinetida</taxon>
        <taxon>Adinetidae</taxon>
        <taxon>Adineta</taxon>
    </lineage>
</organism>
<evidence type="ECO:0000256" key="6">
    <source>
        <dbReference type="ARBA" id="ARBA00022692"/>
    </source>
</evidence>
<keyword evidence="4 9" id="KW-0813">Transport</keyword>
<keyword evidence="6 9" id="KW-0812">Transmembrane</keyword>
<dbReference type="GO" id="GO:0005886">
    <property type="term" value="C:plasma membrane"/>
    <property type="evidence" value="ECO:0007669"/>
    <property type="project" value="UniProtKB-SubCell"/>
</dbReference>
<dbReference type="InterPro" id="IPR009357">
    <property type="entry name" value="Riboflavin_transptr"/>
</dbReference>
<evidence type="ECO:0000256" key="9">
    <source>
        <dbReference type="RuleBase" id="RU368035"/>
    </source>
</evidence>
<dbReference type="PANTHER" id="PTHR12929">
    <property type="entry name" value="SOLUTE CARRIER FAMILY 52"/>
    <property type="match status" value="1"/>
</dbReference>
<dbReference type="InterPro" id="IPR036259">
    <property type="entry name" value="MFS_trans_sf"/>
</dbReference>
<evidence type="ECO:0000313" key="12">
    <source>
        <dbReference type="Proteomes" id="UP000663860"/>
    </source>
</evidence>
<name>A0A813PS41_9BILA</name>
<evidence type="ECO:0000256" key="1">
    <source>
        <dbReference type="ARBA" id="ARBA00000215"/>
    </source>
</evidence>
<feature type="transmembrane region" description="Helical" evidence="9">
    <location>
        <begin position="51"/>
        <end position="69"/>
    </location>
</feature>
<feature type="transmembrane region" description="Helical" evidence="9">
    <location>
        <begin position="113"/>
        <end position="136"/>
    </location>
</feature>
<evidence type="ECO:0000313" key="10">
    <source>
        <dbReference type="EMBL" id="CAF0755260.1"/>
    </source>
</evidence>
<evidence type="ECO:0000256" key="8">
    <source>
        <dbReference type="ARBA" id="ARBA00023136"/>
    </source>
</evidence>
<feature type="transmembrane region" description="Helical" evidence="9">
    <location>
        <begin position="329"/>
        <end position="349"/>
    </location>
</feature>
<evidence type="ECO:0000256" key="3">
    <source>
        <dbReference type="ARBA" id="ARBA00006366"/>
    </source>
</evidence>
<feature type="transmembrane region" description="Helical" evidence="9">
    <location>
        <begin position="12"/>
        <end position="31"/>
    </location>
</feature>
<evidence type="ECO:0000256" key="4">
    <source>
        <dbReference type="ARBA" id="ARBA00022448"/>
    </source>
</evidence>
<proteinExistence type="inferred from homology"/>
<feature type="transmembrane region" description="Helical" evidence="9">
    <location>
        <begin position="396"/>
        <end position="423"/>
    </location>
</feature>
<dbReference type="EMBL" id="CAJOBB010000796">
    <property type="protein sequence ID" value="CAF3753245.1"/>
    <property type="molecule type" value="Genomic_DNA"/>
</dbReference>
<keyword evidence="5 9" id="KW-1003">Cell membrane</keyword>
<evidence type="ECO:0000256" key="7">
    <source>
        <dbReference type="ARBA" id="ARBA00022989"/>
    </source>
</evidence>
<comment type="caution">
    <text evidence="10">The sequence shown here is derived from an EMBL/GenBank/DDBJ whole genome shotgun (WGS) entry which is preliminary data.</text>
</comment>
<feature type="transmembrane region" description="Helical" evidence="9">
    <location>
        <begin position="369"/>
        <end position="389"/>
    </location>
</feature>
<reference evidence="10" key="1">
    <citation type="submission" date="2021-02" db="EMBL/GenBank/DDBJ databases">
        <authorList>
            <person name="Nowell W R."/>
        </authorList>
    </citation>
    <scope>NUCLEOTIDE SEQUENCE</scope>
</reference>
<sequence length="437" mass="49794">MSRFVEDNSTTIVFILITIFALCQNIFFRSIDIELPVMVQELPEGWSLPAIFNIVSKSAIIFMIILLLLNHIINLHLYETISIIIILSISVVGLICLALTWNKTTLIENKYHSTYFLFFTFVIYSCQYTGILLFLPYIGRYKLVMIRAFFLGDAISSGSLAGLAYAQNSPKSECIPINQGNQTILIEKKSSLTFSVETYFFIVSGMMLGSLICFLILSITKIGQNKTNENDENKLLIEEDNQVEEIEKKENLMNKRQFNLSNDISYLFAMFWCCFTTYGFLPGLQTYALLPYSPDIYQKTIIGVEVSYVFAQIFCAIFSKLTVVKYPKLVHIFNLISTILIVWICIIAKMSPCPPFINNPLLGGTISGLLYTIVNGLSHINYIILNVYFQEEFGKIGLFWGCVALQIGMTFGALIIFMLTVYFNIYKERFACVDYQC</sequence>
<evidence type="ECO:0000313" key="11">
    <source>
        <dbReference type="EMBL" id="CAF3753245.1"/>
    </source>
</evidence>
<feature type="transmembrane region" description="Helical" evidence="9">
    <location>
        <begin position="296"/>
        <end position="317"/>
    </location>
</feature>
<dbReference type="EMBL" id="CAJNOE010000024">
    <property type="protein sequence ID" value="CAF0755260.1"/>
    <property type="molecule type" value="Genomic_DNA"/>
</dbReference>
<dbReference type="Pfam" id="PF06237">
    <property type="entry name" value="SLC52_ribofla_tr"/>
    <property type="match status" value="1"/>
</dbReference>
<evidence type="ECO:0000256" key="2">
    <source>
        <dbReference type="ARBA" id="ARBA00004651"/>
    </source>
</evidence>
<comment type="subcellular location">
    <subcellularLocation>
        <location evidence="2 9">Cell membrane</location>
        <topology evidence="2 9">Multi-pass membrane protein</topology>
    </subcellularLocation>
</comment>
<comment type="function">
    <text evidence="9">Plasma membrane transporter mediating the uptake by cells of the water soluble vitamin B2/riboflavin that plays a key role in biochemical oxidation-reduction reactions of the carbohydrate, lipid, and amino acid metabolism.</text>
</comment>
<dbReference type="PANTHER" id="PTHR12929:SF10">
    <property type="entry name" value="RIBOFLAVIN TRANSPORTER"/>
    <property type="match status" value="1"/>
</dbReference>
<feature type="transmembrane region" description="Helical" evidence="9">
    <location>
        <begin position="199"/>
        <end position="219"/>
    </location>
</feature>
<protein>
    <recommendedName>
        <fullName evidence="9">Riboflavin transporter</fullName>
    </recommendedName>
</protein>